<feature type="compositionally biased region" description="Low complexity" evidence="1">
    <location>
        <begin position="26"/>
        <end position="56"/>
    </location>
</feature>
<protein>
    <recommendedName>
        <fullName evidence="4">SHSP domain-containing protein</fullName>
    </recommendedName>
</protein>
<accession>A0ABR3A1F1</accession>
<feature type="compositionally biased region" description="Low complexity" evidence="1">
    <location>
        <begin position="80"/>
        <end position="93"/>
    </location>
</feature>
<evidence type="ECO:0000313" key="2">
    <source>
        <dbReference type="EMBL" id="KAL0067770.1"/>
    </source>
</evidence>
<evidence type="ECO:0008006" key="4">
    <source>
        <dbReference type="Google" id="ProtNLM"/>
    </source>
</evidence>
<feature type="compositionally biased region" description="Low complexity" evidence="1">
    <location>
        <begin position="102"/>
        <end position="113"/>
    </location>
</feature>
<keyword evidence="3" id="KW-1185">Reference proteome</keyword>
<evidence type="ECO:0000313" key="3">
    <source>
        <dbReference type="Proteomes" id="UP001437256"/>
    </source>
</evidence>
<dbReference type="Gene3D" id="2.60.40.790">
    <property type="match status" value="1"/>
</dbReference>
<dbReference type="InterPro" id="IPR008978">
    <property type="entry name" value="HSP20-like_chaperone"/>
</dbReference>
<evidence type="ECO:0000256" key="1">
    <source>
        <dbReference type="SAM" id="MobiDB-lite"/>
    </source>
</evidence>
<feature type="region of interest" description="Disordered" evidence="1">
    <location>
        <begin position="24"/>
        <end position="113"/>
    </location>
</feature>
<dbReference type="EMBL" id="JBBXMP010000023">
    <property type="protein sequence ID" value="KAL0067770.1"/>
    <property type="molecule type" value="Genomic_DNA"/>
</dbReference>
<comment type="caution">
    <text evidence="2">The sequence shown here is derived from an EMBL/GenBank/DDBJ whole genome shotgun (WGS) entry which is preliminary data.</text>
</comment>
<dbReference type="Proteomes" id="UP001437256">
    <property type="component" value="Unassembled WGS sequence"/>
</dbReference>
<reference evidence="2 3" key="1">
    <citation type="submission" date="2024-05" db="EMBL/GenBank/DDBJ databases">
        <title>A draft genome resource for the thread blight pathogen Marasmius tenuissimus strain MS-2.</title>
        <authorList>
            <person name="Yulfo-Soto G.E."/>
            <person name="Baruah I.K."/>
            <person name="Amoako-Attah I."/>
            <person name="Bukari Y."/>
            <person name="Meinhardt L.W."/>
            <person name="Bailey B.A."/>
            <person name="Cohen S.P."/>
        </authorList>
    </citation>
    <scope>NUCLEOTIDE SEQUENCE [LARGE SCALE GENOMIC DNA]</scope>
    <source>
        <strain evidence="2 3">MS-2</strain>
    </source>
</reference>
<sequence length="196" mass="21585">MSLPLPARVHADGTMRVINLSKGESPELLFDSPPSSPLSPRSATSPTTPISNSPSPDMFYRSPAPAPGLEVSRVSPPPFIHTSHSTTSSLFSPMERSRRTAPLSSSPSMKIHSSPANHTLQVKLPVAIQPEMVTISANKGAKLKVVADAWHLENDCHYEWLISFPPNDIDMTRVHAKFEEDGNLTIDVRRRRKYIV</sequence>
<gene>
    <name evidence="2" type="ORF">AAF712_005210</name>
</gene>
<name>A0ABR3A1F1_9AGAR</name>
<proteinExistence type="predicted"/>
<organism evidence="2 3">
    <name type="scientific">Marasmius tenuissimus</name>
    <dbReference type="NCBI Taxonomy" id="585030"/>
    <lineage>
        <taxon>Eukaryota</taxon>
        <taxon>Fungi</taxon>
        <taxon>Dikarya</taxon>
        <taxon>Basidiomycota</taxon>
        <taxon>Agaricomycotina</taxon>
        <taxon>Agaricomycetes</taxon>
        <taxon>Agaricomycetidae</taxon>
        <taxon>Agaricales</taxon>
        <taxon>Marasmiineae</taxon>
        <taxon>Marasmiaceae</taxon>
        <taxon>Marasmius</taxon>
    </lineage>
</organism>